<evidence type="ECO:0000313" key="5">
    <source>
        <dbReference type="Proteomes" id="UP001244011"/>
    </source>
</evidence>
<protein>
    <recommendedName>
        <fullName evidence="3">Autophagy-related protein 16 domain-containing protein</fullName>
    </recommendedName>
</protein>
<accession>A0AAJ0CA99</accession>
<feature type="region of interest" description="Disordered" evidence="2">
    <location>
        <begin position="1"/>
        <end position="54"/>
    </location>
</feature>
<name>A0AAJ0CA99_9PEZI</name>
<dbReference type="InterPro" id="IPR013923">
    <property type="entry name" value="Autophagy-rel_prot_16_dom"/>
</dbReference>
<reference evidence="4" key="1">
    <citation type="submission" date="2023-06" db="EMBL/GenBank/DDBJ databases">
        <title>Genome-scale phylogeny and comparative genomics of the fungal order Sordariales.</title>
        <authorList>
            <consortium name="Lawrence Berkeley National Laboratory"/>
            <person name="Hensen N."/>
            <person name="Bonometti L."/>
            <person name="Westerberg I."/>
            <person name="Brannstrom I.O."/>
            <person name="Guillou S."/>
            <person name="Cros-Aarteil S."/>
            <person name="Calhoun S."/>
            <person name="Haridas S."/>
            <person name="Kuo A."/>
            <person name="Mondo S."/>
            <person name="Pangilinan J."/>
            <person name="Riley R."/>
            <person name="Labutti K."/>
            <person name="Andreopoulos B."/>
            <person name="Lipzen A."/>
            <person name="Chen C."/>
            <person name="Yanf M."/>
            <person name="Daum C."/>
            <person name="Ng V."/>
            <person name="Clum A."/>
            <person name="Steindorff A."/>
            <person name="Ohm R."/>
            <person name="Martin F."/>
            <person name="Silar P."/>
            <person name="Natvig D."/>
            <person name="Lalanne C."/>
            <person name="Gautier V."/>
            <person name="Ament-Velasquez S.L."/>
            <person name="Kruys A."/>
            <person name="Hutchinson M.I."/>
            <person name="Powell A.J."/>
            <person name="Barry K."/>
            <person name="Miller A.N."/>
            <person name="Grigoriev I.V."/>
            <person name="Debuchy R."/>
            <person name="Gladieux P."/>
            <person name="Thoren M.H."/>
            <person name="Johannesson H."/>
        </authorList>
    </citation>
    <scope>NUCLEOTIDE SEQUENCE</scope>
    <source>
        <strain evidence="4">8032-3</strain>
    </source>
</reference>
<evidence type="ECO:0000256" key="1">
    <source>
        <dbReference type="ARBA" id="ARBA00005331"/>
    </source>
</evidence>
<dbReference type="AlphaFoldDB" id="A0AAJ0CA99"/>
<proteinExistence type="inferred from homology"/>
<evidence type="ECO:0000256" key="2">
    <source>
        <dbReference type="SAM" id="MobiDB-lite"/>
    </source>
</evidence>
<dbReference type="Gene3D" id="1.10.287.1490">
    <property type="match status" value="1"/>
</dbReference>
<evidence type="ECO:0000313" key="4">
    <source>
        <dbReference type="EMBL" id="KAK1772442.1"/>
    </source>
</evidence>
<evidence type="ECO:0000259" key="3">
    <source>
        <dbReference type="Pfam" id="PF08614"/>
    </source>
</evidence>
<dbReference type="GeneID" id="85316410"/>
<dbReference type="Proteomes" id="UP001244011">
    <property type="component" value="Unassembled WGS sequence"/>
</dbReference>
<gene>
    <name evidence="4" type="ORF">QBC33DRAFT_9829</name>
</gene>
<feature type="compositionally biased region" description="Low complexity" evidence="2">
    <location>
        <begin position="14"/>
        <end position="23"/>
    </location>
</feature>
<feature type="region of interest" description="Disordered" evidence="2">
    <location>
        <begin position="141"/>
        <end position="272"/>
    </location>
</feature>
<dbReference type="Pfam" id="PF08614">
    <property type="entry name" value="ATG16"/>
    <property type="match status" value="1"/>
</dbReference>
<keyword evidence="5" id="KW-1185">Reference proteome</keyword>
<organism evidence="4 5">
    <name type="scientific">Phialemonium atrogriseum</name>
    <dbReference type="NCBI Taxonomy" id="1093897"/>
    <lineage>
        <taxon>Eukaryota</taxon>
        <taxon>Fungi</taxon>
        <taxon>Dikarya</taxon>
        <taxon>Ascomycota</taxon>
        <taxon>Pezizomycotina</taxon>
        <taxon>Sordariomycetes</taxon>
        <taxon>Sordariomycetidae</taxon>
        <taxon>Cephalothecales</taxon>
        <taxon>Cephalothecaceae</taxon>
        <taxon>Phialemonium</taxon>
    </lineage>
</organism>
<feature type="compositionally biased region" description="Basic and acidic residues" evidence="2">
    <location>
        <begin position="179"/>
        <end position="208"/>
    </location>
</feature>
<sequence length="299" mass="33479">MSSKNHVKFRKDSSPTSGSSTASSHRRSDSGVGSLSDHGSRTAYSDRAFTPSDYEPQRYNISALQDALGAAHESRDRWKAKAQDLDNDLKDTRKDLKEIEARWSALVDRNELIEGEKKKLHSEKKSLAEENASLRDQIATLQAALEKAEKKSKRQQADSPPSMSGAIPAEAPKLRRSPSKREKEKANEAEQAQKEKARLSRRFERSDESSDGNSTSTAKSHRSRRASYVEPLGPPAARPTIGQVPPSPTRHYSHYTTSSQYPPQYPNIREPAVSNLPRSIHPKVSYVYEEPKAWEGSRR</sequence>
<dbReference type="EMBL" id="MU838997">
    <property type="protein sequence ID" value="KAK1772442.1"/>
    <property type="molecule type" value="Genomic_DNA"/>
</dbReference>
<comment type="similarity">
    <text evidence="1">Belongs to the ATG16 family.</text>
</comment>
<feature type="domain" description="Autophagy-related protein 16" evidence="3">
    <location>
        <begin position="19"/>
        <end position="158"/>
    </location>
</feature>
<comment type="caution">
    <text evidence="4">The sequence shown here is derived from an EMBL/GenBank/DDBJ whole genome shotgun (WGS) entry which is preliminary data.</text>
</comment>
<dbReference type="RefSeq" id="XP_060288655.1">
    <property type="nucleotide sequence ID" value="XM_060433223.1"/>
</dbReference>